<dbReference type="AlphaFoldDB" id="A0A545UX12"/>
<proteinExistence type="predicted"/>
<reference evidence="2 3" key="1">
    <citation type="journal article" date="2019" name="Appl. Microbiol. Biotechnol.">
        <title>Genome sequence of Isaria javanica and comparative genome analysis insights into family S53 peptidase evolution in fungal entomopathogens.</title>
        <authorList>
            <person name="Lin R."/>
            <person name="Zhang X."/>
            <person name="Xin B."/>
            <person name="Zou M."/>
            <person name="Gao Y."/>
            <person name="Qin F."/>
            <person name="Hu Q."/>
            <person name="Xie B."/>
            <person name="Cheng X."/>
        </authorList>
    </citation>
    <scope>NUCLEOTIDE SEQUENCE [LARGE SCALE GENOMIC DNA]</scope>
    <source>
        <strain evidence="2 3">IJ1G</strain>
    </source>
</reference>
<sequence length="132" mass="14083">MYQSARQFGHAITTGTDGPIPMRVSLLWWDLATRCACACVCVCVCMACGGIATLLHQDALGWAGAAGCRRHTTTDREKGTERERDRQTDKGSSAQRMSYHGNGSIVGVSGRMQRNGAGTKGPLLGIDPVSKL</sequence>
<comment type="caution">
    <text evidence="2">The sequence shown here is derived from an EMBL/GenBank/DDBJ whole genome shotgun (WGS) entry which is preliminary data.</text>
</comment>
<dbReference type="EMBL" id="SPUK01000011">
    <property type="protein sequence ID" value="TQV94014.1"/>
    <property type="molecule type" value="Genomic_DNA"/>
</dbReference>
<accession>A0A545UX12</accession>
<feature type="region of interest" description="Disordered" evidence="1">
    <location>
        <begin position="71"/>
        <end position="132"/>
    </location>
</feature>
<keyword evidence="3" id="KW-1185">Reference proteome</keyword>
<evidence type="ECO:0000313" key="2">
    <source>
        <dbReference type="EMBL" id="TQV94014.1"/>
    </source>
</evidence>
<evidence type="ECO:0000256" key="1">
    <source>
        <dbReference type="SAM" id="MobiDB-lite"/>
    </source>
</evidence>
<feature type="compositionally biased region" description="Basic and acidic residues" evidence="1">
    <location>
        <begin position="72"/>
        <end position="89"/>
    </location>
</feature>
<evidence type="ECO:0000313" key="3">
    <source>
        <dbReference type="Proteomes" id="UP000315783"/>
    </source>
</evidence>
<name>A0A545UX12_9HYPO</name>
<dbReference type="Proteomes" id="UP000315783">
    <property type="component" value="Unassembled WGS sequence"/>
</dbReference>
<organism evidence="2 3">
    <name type="scientific">Cordyceps javanica</name>
    <dbReference type="NCBI Taxonomy" id="43265"/>
    <lineage>
        <taxon>Eukaryota</taxon>
        <taxon>Fungi</taxon>
        <taxon>Dikarya</taxon>
        <taxon>Ascomycota</taxon>
        <taxon>Pezizomycotina</taxon>
        <taxon>Sordariomycetes</taxon>
        <taxon>Hypocreomycetidae</taxon>
        <taxon>Hypocreales</taxon>
        <taxon>Cordycipitaceae</taxon>
        <taxon>Cordyceps</taxon>
    </lineage>
</organism>
<protein>
    <submittedName>
        <fullName evidence="2">Uncharacterized protein</fullName>
    </submittedName>
</protein>
<gene>
    <name evidence="2" type="ORF">IF1G_07746</name>
</gene>